<dbReference type="Gene3D" id="3.10.10.10">
    <property type="entry name" value="HIV Type 1 Reverse Transcriptase, subunit A, domain 1"/>
    <property type="match status" value="1"/>
</dbReference>
<sequence>TWGTTQAHRSIELVPGDSARLLKCRSVPFALVERVKKENERLANRESLEPVLWSDWASSIVTIVKKGGDIRICSDYTATVNLVCLPSATLPEMMTTISEGAWCLLNPACILRQTRKQQKCLRSPLLKDYLERSASDTEWMSLRRIF</sequence>
<dbReference type="InterPro" id="IPR050951">
    <property type="entry name" value="Retrovirus_Pol_polyprotein"/>
</dbReference>
<dbReference type="EMBL" id="KL363627">
    <property type="protein sequence ID" value="KFD45226.1"/>
    <property type="molecule type" value="Genomic_DNA"/>
</dbReference>
<dbReference type="SUPFAM" id="SSF56672">
    <property type="entry name" value="DNA/RNA polymerases"/>
    <property type="match status" value="1"/>
</dbReference>
<evidence type="ECO:0000313" key="2">
    <source>
        <dbReference type="Proteomes" id="UP000030764"/>
    </source>
</evidence>
<name>A0A085LJT0_9BILA</name>
<gene>
    <name evidence="1" type="ORF">M513_13898</name>
</gene>
<dbReference type="PANTHER" id="PTHR37984">
    <property type="entry name" value="PROTEIN CBG26694"/>
    <property type="match status" value="1"/>
</dbReference>
<accession>A0A085LJT0</accession>
<evidence type="ECO:0000313" key="1">
    <source>
        <dbReference type="EMBL" id="KFD45226.1"/>
    </source>
</evidence>
<dbReference type="PANTHER" id="PTHR37984:SF5">
    <property type="entry name" value="PROTEIN NYNRIN-LIKE"/>
    <property type="match status" value="1"/>
</dbReference>
<dbReference type="InterPro" id="IPR043502">
    <property type="entry name" value="DNA/RNA_pol_sf"/>
</dbReference>
<feature type="non-terminal residue" evidence="1">
    <location>
        <position position="1"/>
    </location>
</feature>
<proteinExistence type="predicted"/>
<protein>
    <submittedName>
        <fullName evidence="1">Uncharacterized protein</fullName>
    </submittedName>
</protein>
<dbReference type="AlphaFoldDB" id="A0A085LJT0"/>
<keyword evidence="2" id="KW-1185">Reference proteome</keyword>
<organism evidence="1 2">
    <name type="scientific">Trichuris suis</name>
    <name type="common">pig whipworm</name>
    <dbReference type="NCBI Taxonomy" id="68888"/>
    <lineage>
        <taxon>Eukaryota</taxon>
        <taxon>Metazoa</taxon>
        <taxon>Ecdysozoa</taxon>
        <taxon>Nematoda</taxon>
        <taxon>Enoplea</taxon>
        <taxon>Dorylaimia</taxon>
        <taxon>Trichinellida</taxon>
        <taxon>Trichuridae</taxon>
        <taxon>Trichuris</taxon>
    </lineage>
</organism>
<reference evidence="1 2" key="1">
    <citation type="journal article" date="2014" name="Nat. Genet.">
        <title>Genome and transcriptome of the porcine whipworm Trichuris suis.</title>
        <authorList>
            <person name="Jex A.R."/>
            <person name="Nejsum P."/>
            <person name="Schwarz E.M."/>
            <person name="Hu L."/>
            <person name="Young N.D."/>
            <person name="Hall R.S."/>
            <person name="Korhonen P.K."/>
            <person name="Liao S."/>
            <person name="Thamsborg S."/>
            <person name="Xia J."/>
            <person name="Xu P."/>
            <person name="Wang S."/>
            <person name="Scheerlinck J.P."/>
            <person name="Hofmann A."/>
            <person name="Sternberg P.W."/>
            <person name="Wang J."/>
            <person name="Gasser R.B."/>
        </authorList>
    </citation>
    <scope>NUCLEOTIDE SEQUENCE [LARGE SCALE GENOMIC DNA]</scope>
    <source>
        <strain evidence="1">DCEP-RM93M</strain>
    </source>
</reference>
<dbReference type="Proteomes" id="UP000030764">
    <property type="component" value="Unassembled WGS sequence"/>
</dbReference>